<feature type="transmembrane region" description="Helical" evidence="7">
    <location>
        <begin position="555"/>
        <end position="579"/>
    </location>
</feature>
<evidence type="ECO:0000313" key="10">
    <source>
        <dbReference type="Proteomes" id="UP000287033"/>
    </source>
</evidence>
<keyword evidence="2 5" id="KW-0812">Transmembrane</keyword>
<feature type="compositionally biased region" description="Basic residues" evidence="6">
    <location>
        <begin position="27"/>
        <end position="37"/>
    </location>
</feature>
<evidence type="ECO:0000256" key="7">
    <source>
        <dbReference type="SAM" id="Phobius"/>
    </source>
</evidence>
<comment type="subcellular location">
    <subcellularLocation>
        <location evidence="1">Membrane</location>
        <topology evidence="1">Multi-pass membrane protein</topology>
    </subcellularLocation>
</comment>
<evidence type="ECO:0000256" key="2">
    <source>
        <dbReference type="ARBA" id="ARBA00022692"/>
    </source>
</evidence>
<name>A0A401SJX4_CHIPU</name>
<feature type="transmembrane region" description="Helical" evidence="7">
    <location>
        <begin position="271"/>
        <end position="293"/>
    </location>
</feature>
<evidence type="ECO:0000256" key="1">
    <source>
        <dbReference type="ARBA" id="ARBA00004141"/>
    </source>
</evidence>
<organism evidence="9 10">
    <name type="scientific">Chiloscyllium punctatum</name>
    <name type="common">Brownbanded bambooshark</name>
    <name type="synonym">Hemiscyllium punctatum</name>
    <dbReference type="NCBI Taxonomy" id="137246"/>
    <lineage>
        <taxon>Eukaryota</taxon>
        <taxon>Metazoa</taxon>
        <taxon>Chordata</taxon>
        <taxon>Craniata</taxon>
        <taxon>Vertebrata</taxon>
        <taxon>Chondrichthyes</taxon>
        <taxon>Elasmobranchii</taxon>
        <taxon>Galeomorphii</taxon>
        <taxon>Galeoidea</taxon>
        <taxon>Orectolobiformes</taxon>
        <taxon>Hemiscylliidae</taxon>
        <taxon>Chiloscyllium</taxon>
    </lineage>
</organism>
<dbReference type="GO" id="GO:0016020">
    <property type="term" value="C:membrane"/>
    <property type="evidence" value="ECO:0007669"/>
    <property type="project" value="UniProtKB-SubCell"/>
</dbReference>
<dbReference type="EMBL" id="BEZZ01000316">
    <property type="protein sequence ID" value="GCC30655.1"/>
    <property type="molecule type" value="Genomic_DNA"/>
</dbReference>
<evidence type="ECO:0000256" key="3">
    <source>
        <dbReference type="ARBA" id="ARBA00022989"/>
    </source>
</evidence>
<dbReference type="InterPro" id="IPR053077">
    <property type="entry name" value="MARVEL_domain_protein_3"/>
</dbReference>
<evidence type="ECO:0000256" key="6">
    <source>
        <dbReference type="SAM" id="MobiDB-lite"/>
    </source>
</evidence>
<protein>
    <recommendedName>
        <fullName evidence="8">MARVEL domain-containing protein</fullName>
    </recommendedName>
</protein>
<feature type="transmembrane region" description="Helical" evidence="7">
    <location>
        <begin position="496"/>
        <end position="521"/>
    </location>
</feature>
<feature type="domain" description="MARVEL" evidence="8">
    <location>
        <begin position="388"/>
        <end position="580"/>
    </location>
</feature>
<keyword evidence="4 5" id="KW-0472">Membrane</keyword>
<feature type="compositionally biased region" description="Basic and acidic residues" evidence="6">
    <location>
        <begin position="11"/>
        <end position="26"/>
    </location>
</feature>
<evidence type="ECO:0000259" key="8">
    <source>
        <dbReference type="PROSITE" id="PS51225"/>
    </source>
</evidence>
<evidence type="ECO:0000256" key="4">
    <source>
        <dbReference type="ARBA" id="ARBA00023136"/>
    </source>
</evidence>
<dbReference type="PANTHER" id="PTHR34609:SF17">
    <property type="entry name" value="GEO08273P1-RELATED"/>
    <property type="match status" value="1"/>
</dbReference>
<dbReference type="InterPro" id="IPR008253">
    <property type="entry name" value="Marvel"/>
</dbReference>
<dbReference type="AlphaFoldDB" id="A0A401SJX4"/>
<proteinExistence type="predicted"/>
<feature type="transmembrane region" description="Helical" evidence="7">
    <location>
        <begin position="362"/>
        <end position="386"/>
    </location>
</feature>
<dbReference type="OMA" id="YCIGIGV"/>
<feature type="region of interest" description="Disordered" evidence="6">
    <location>
        <begin position="1"/>
        <end position="164"/>
    </location>
</feature>
<gene>
    <name evidence="9" type="ORF">chiPu_0009108</name>
</gene>
<dbReference type="OrthoDB" id="8844724at2759"/>
<feature type="transmembrane region" description="Helical" evidence="7">
    <location>
        <begin position="300"/>
        <end position="326"/>
    </location>
</feature>
<dbReference type="PROSITE" id="PS51225">
    <property type="entry name" value="MARVEL"/>
    <property type="match status" value="2"/>
</dbReference>
<comment type="caution">
    <text evidence="9">The sequence shown here is derived from an EMBL/GenBank/DDBJ whole genome shotgun (WGS) entry which is preliminary data.</text>
</comment>
<feature type="transmembrane region" description="Helical" evidence="7">
    <location>
        <begin position="464"/>
        <end position="484"/>
    </location>
</feature>
<feature type="transmembrane region" description="Helical" evidence="7">
    <location>
        <begin position="207"/>
        <end position="227"/>
    </location>
</feature>
<dbReference type="Proteomes" id="UP000287033">
    <property type="component" value="Unassembled WGS sequence"/>
</dbReference>
<evidence type="ECO:0000313" key="9">
    <source>
        <dbReference type="EMBL" id="GCC30655.1"/>
    </source>
</evidence>
<feature type="compositionally biased region" description="Basic and acidic residues" evidence="6">
    <location>
        <begin position="38"/>
        <end position="109"/>
    </location>
</feature>
<dbReference type="PANTHER" id="PTHR34609">
    <property type="entry name" value="GEO08273P1-RELATED"/>
    <property type="match status" value="1"/>
</dbReference>
<keyword evidence="3 7" id="KW-1133">Transmembrane helix</keyword>
<keyword evidence="10" id="KW-1185">Reference proteome</keyword>
<reference evidence="9 10" key="1">
    <citation type="journal article" date="2018" name="Nat. Ecol. Evol.">
        <title>Shark genomes provide insights into elasmobranch evolution and the origin of vertebrates.</title>
        <authorList>
            <person name="Hara Y"/>
            <person name="Yamaguchi K"/>
            <person name="Onimaru K"/>
            <person name="Kadota M"/>
            <person name="Koyanagi M"/>
            <person name="Keeley SD"/>
            <person name="Tatsumi K"/>
            <person name="Tanaka K"/>
            <person name="Motone F"/>
            <person name="Kageyama Y"/>
            <person name="Nozu R"/>
            <person name="Adachi N"/>
            <person name="Nishimura O"/>
            <person name="Nakagawa R"/>
            <person name="Tanegashima C"/>
            <person name="Kiyatake I"/>
            <person name="Matsumoto R"/>
            <person name="Murakumo K"/>
            <person name="Nishida K"/>
            <person name="Terakita A"/>
            <person name="Kuratani S"/>
            <person name="Sato K"/>
            <person name="Hyodo S Kuraku.S."/>
        </authorList>
    </citation>
    <scope>NUCLEOTIDE SEQUENCE [LARGE SCALE GENOMIC DNA]</scope>
</reference>
<accession>A0A401SJX4</accession>
<feature type="compositionally biased region" description="Basic and acidic residues" evidence="6">
    <location>
        <begin position="115"/>
        <end position="151"/>
    </location>
</feature>
<feature type="transmembrane region" description="Helical" evidence="7">
    <location>
        <begin position="398"/>
        <end position="418"/>
    </location>
</feature>
<sequence>MAQPLTGSLENRAEKNLTRGERDHPNKERHRDRRHHNERSYPRRDQDGDNRHHQGRDYSKQNRDRDRDRRKERSEEKSSPARGGYGHEHHTRENRDRKEREHYKRENRDHHHNQERKQRNFHELENYEKHSNQQRYRNEKEVSLPSDEKIPYRPNNYAETPPPEYVITEDRSPEMYYYKPEDSGGILNCHSCRYLCTNRGLCQLVEVLLNLLILICGAISYSGTGGYTDLSSLGSLYYYTFGSAYSGFQGAEAEKVNELDVAFYQLKLPTVIAIMAYSGALMSFACLMLVLGLARIPWRFPFLLIIECVLDIAIALGYIPAIYFYFQHLIESYNSEVCKEREGMYKSKGYDGFNCSLHGADIVGGLCGCLAIVIYVLNAVAAVLAFRKVRRLKGIVQMLEIMLNMLVLVCVVASYVILSGYSSNGGLATSFFSINSDYSPFEGEQLNQVQELDRQFILMRAPELYTGIGVTIAMFAITLGIMVKNAQYLHKICRKWLIFEVIFNVLASLGYAAGVGLYLYFVLQVNNTDVCKERELLYARYGLSWMNCDLAGSDAAAVCFGILLIISYCASAILTVQFYRKMGQLNREK</sequence>
<evidence type="ECO:0000256" key="5">
    <source>
        <dbReference type="PROSITE-ProRule" id="PRU00581"/>
    </source>
</evidence>
<feature type="domain" description="MARVEL" evidence="8">
    <location>
        <begin position="194"/>
        <end position="387"/>
    </location>
</feature>